<dbReference type="Pfam" id="PF13764">
    <property type="entry name" value="E3_UbLigase_R4"/>
    <property type="match status" value="2"/>
</dbReference>
<feature type="compositionally biased region" description="Basic and acidic residues" evidence="6">
    <location>
        <begin position="2266"/>
        <end position="2279"/>
    </location>
</feature>
<feature type="compositionally biased region" description="Basic and acidic residues" evidence="6">
    <location>
        <begin position="3578"/>
        <end position="3594"/>
    </location>
</feature>
<evidence type="ECO:0000256" key="1">
    <source>
        <dbReference type="ARBA" id="ARBA00022723"/>
    </source>
</evidence>
<dbReference type="InterPro" id="IPR000433">
    <property type="entry name" value="Znf_ZZ"/>
</dbReference>
<dbReference type="CDD" id="cd19669">
    <property type="entry name" value="UBR-box"/>
    <property type="match status" value="1"/>
</dbReference>
<feature type="region of interest" description="Disordered" evidence="6">
    <location>
        <begin position="1138"/>
        <end position="1217"/>
    </location>
</feature>
<dbReference type="Proteomes" id="UP001281761">
    <property type="component" value="Unassembled WGS sequence"/>
</dbReference>
<evidence type="ECO:0000313" key="8">
    <source>
        <dbReference type="EMBL" id="KAK2960409.1"/>
    </source>
</evidence>
<evidence type="ECO:0000313" key="9">
    <source>
        <dbReference type="Proteomes" id="UP001281761"/>
    </source>
</evidence>
<name>A0ABQ9Y9T1_9EUKA</name>
<accession>A0ABQ9Y9T1</accession>
<feature type="compositionally biased region" description="Polar residues" evidence="6">
    <location>
        <begin position="1182"/>
        <end position="1193"/>
    </location>
</feature>
<feature type="compositionally biased region" description="Basic and acidic residues" evidence="6">
    <location>
        <begin position="5581"/>
        <end position="5592"/>
    </location>
</feature>
<feature type="compositionally biased region" description="Polar residues" evidence="6">
    <location>
        <begin position="1139"/>
        <end position="1154"/>
    </location>
</feature>
<sequence length="6786" mass="750698">MNSLNTTPSLLSPIPPTPFSLLTSQFFPSPEQRDEAPEHLKDITKSFQYKKKSPFTAKVTQPEPEQEVTLEQLFQTPVMRSSSPPSPSVPPAPPLGSVVPRKSQVLMQSLFNLSSTGSLLPLSLIRTDKKASNDEVPLATFVLCVHLLITMGSPVCGFTIEESYPETLASHQLGTTKFFSPPPHNQFAWMAGVPFGSYRSEPARTCTFEVKASKRVGFELCEENMASFNRLTQIVSDSQTRVLNYLSPFSSPQAPFFTQKTQSVVYSLCSSLRSRLCLTIASSPTSLKTIANSTMSVLKEPTTEHANLVSSLETLRECIDSLFILNLTPDNVSATITILKDIWDSILTHSSNEEIQITRANFRTISGILKSSYSFLIHHQQGEEAAKVINDNIHTQLDQALQTKDAIGVTAHLDLLYRLISMQSFTLLHHSKQNKEYLLHRHFHLTELMSVITAAIEFSQSSTETINSAHIKSVHSLVSTTFTLVHALFSLTPFKLNVENNVFLPNSVDWWTQKADAKDVSTILLTVLQIQSLIDPTHPISHNEPVKFDWNGIISGMLSLFSREDCSSNPLYPIVISTILLLINSAFRTSPTDSEPSPFASAFTVHLTKSLLASTTQSDSSLIQIISKGVQDLLFSYKSQLDKQRLTFNSSHPDSSHAYTLDITSPLFTVVPSPTVALSGNDSLLISTLFGVFRPSPFSDLSEWKQSTTMNDFLSQPTSFCSTLSFPFIPTPSLSKEQFSLSPVMSTFLDNFEEKANLLTTSKQSLTHIQQSGLHAHANVLIYAVHTLRLLLDTLSQLITRIISQNENLQIEAMTPMESLTNGWAGYLASNHSTPEPSSTDLLVPPTKPSTTCDSMLFPKTILDKIQSTISELIQSPDALRVLLSARPLFAASPPNSETPPSTSENSQQNSKTGPGVSSRSLVEETPSRNLRTPSLLRTQVPPKQEPNANPTEDGGFEGPFGNKVNPSVKVDITLPDGVDFAPLHPPSELPPTPKDALLSQARKDLLTRESFAMEMLESFADLRTAHEHNNMQSAQDDLMNNPQRFEELCHELKMTEDELKTILGLVGEDGDHDQEQGTDGEEESSEEEMASHLSLASEDSMPYSMRHPYEIENDIMMENEDLPFHLHEALLDAISIPGNPQSAQTQPSSSDASSGKEALSASASDITPPNSQIEAADTAPISESATSPSGQTFEAPKPKVTSPSADPTKQPAPTPAAAPVVHKLGLIPPAFFLPRGLLQSTHDLLSSLLVYTELGTGLQRGVIDCFRAIFSAQFNDQLLLLHLIPYSYTALHSLMEIEPSLPKKTDEAEDSLKKVVLQIIQTRILRSLIELYNSPLSHTIFMTFMTKIDLTNLPQEADQQIHVGSDYSAPIIPNPFETYPLSSLSRHVQPTEQSFNKVRLLFSCLSVDEHWSFPTIKTLPSLRGLFSLLQLLLRSPYSLNTQTIKLCRNALPLLSTIDPIQTIQENDEHYVLLPSALYHTSSLLYSLSQDSDSRKHLHRSLTENDPRFSFKDLIQLMVSFMATQAHSQELDSSRNSQFLNAQTRLLAALMTTLLLPTQVADLESLTSLKETSLSVLLENITRILSVPNQTKTHVSIPSSTLFLFLLTQKLGFDSQSVGKIVDAAYSLLESFSAESDKLTPNSLSQLFDRNEYGNELLAHIFSRTVVPEQKDNVDQPSLIAVQLVLSFLSQLLPVVIAQAHVQKSSTISTSTLPQTLQWLDLLLLMNTRSPSKHFSSSTEEPTESVDHYVSRVLTIYSPTKLCPANSQPSTLKKLLPVLVKPDDTLEIPELTRFSFFFRDSPAFHCADCSTKEAPLVICGNCVRKNHTAHNISLLHPSQSEEGTTATPHICPECNKDLHQTVENEMFINHPFLASSPELQKLTDGFTSDTDPVSHKRLLNTLQAVFLKLLKLLKERNQTEMEASFMRCTVPTADIKGTVRVSSETVVLKPQTQRNIISSFTDTPLPDLNLGLFQLQPHSDSDKHSRSNDNDNAPVRFWSHLMPIRSTPIATINRTFFAVGEENALSFMRFEPCANEAIGTMNTLGVEPPHEDNSLSNAFGSRFNFKATPQQPQNTTEKSPSPDKRFVAPFSPQTASAPEQDENRSGLGLRMAPFLSFSQAFSPERGSQGPSYARTRFIELIEKLRNTSQQQFAGHLSSAEKHRLEQESMQIQQEMEELHRQYAGPSLNLPHLSSASFGRSMDPSGFGSSLAPRAFPFGRSGESSEAPFVPPFSFDGASFEFRRSGSGFGSRSMLGREGNQQNGLTPEERLNRLIEDRKGNVSATPEKSPKKPTPSSSDRRVKQHTPLALSPCSYDDAFKNAPFILSLLSQTLSVPRPLAKGTTNWSTRQYSKKIQASSLSCLRLSTAFPVIFIEPNPNNESQIAFGGARRCLVYAIPSYLLKGEKKTEQSLPAFEVVLATADPNEGKQGRSRNTPQSKEVDFTQPLIVGMKWTDHPAGFLCVFLTNEIRIINTSMRPSSTIYIFSFGDTHQSKLPVNNQTIITSGCIIRSNPNVLLSDAPSEYSIFVVTFEGVIHTAKFTLGKSLLQSTNATYTKLEKLTTYRDLIAESNKHTFQYFDLNSNQEMTSAPPLPADQPSTFFSLAPSQPLLSINGDALHPTLLLGAAKEHQFVVLLNPACNKVDDVLYVGPNRATIKNLDKTTDYKLTKQAYVLSVQRSPIIQSTYAWNLPVIFSASGNRITLSVLSSGDSTTKIHQRTFHIPTELMTSNSVVNAIEGLTIFSLTQNPPLPATDPSTKPGATPSLSPSSFSTPTLANRNSIANDLQSYLSANTLLPFRSNPTSTSLLSDSKKDASTISVASLMNKPKRDIDFAVNLESISSELHQETIVTSEKCQLSQTALLSTAQSSPETAPLIVGVVLSNNDVIFLCFARDLPDPIILNTFRTSSELASLQPTPLPTTIHPVQHKQSLIALSPTLTSSLFQSLPHQTSPLTPDDQRAFNIPHQLDPIINHYPLIPSEFFTSNALSDHPLYISPFHPVWEHHNAKISTSTLPRGYQSLNHLVRSAKKLRPSSQTPCPSFAVNLLAHSPPFLSHIPSALTIPELTFEFPKELVCPSEVVRPEATRLFPFRNIEIGFDATPFVTMKEGEAVINPTQHGDETVFSMTYQVEQGSEEEKTKERSFSITNASSQFYIVGISILVQSDAIPITLNAPDHFSSSFYLNTLPQNQIIEPGVRRWVDIPCNTTVNSSDPYSLTNMRLQNYFPFSISYPEKQGDISITVKIIGLDSTLFTLMYNFESNSLIGKSSAASDPLNRKVFLDPSSYIPSLPIPINVVDWSGFTVIGNSLSDRRELDYALTSFNAMIPLMKMLKKEDSLFESELMSVFPFINTDPRVISLKSAFLLALPDDQSLEEASEKSVSSDSSTLSSLLKSIAFRLHTLRLLLGFKSRFVVNRESDQLCALFGRIIEPFAKMIAFSFQEVVTFIMNSPTTLSHFDTIPSDMVEIHNSLLNFSSPAQKQFLCSSFILNTIFATSFIELKSKIDKITKTYESKTQSLDESSNLNAELLAVSKPVYNFARDLLFNENHHLGQTTSGILYNIINQWITLIPETPVKTQVGSSESPKRVFDEASDDRDRQELIAATESTEDLSMDESEEGPRTPQASLSTAPKPYYYSWSRNTGRFNCDLCHKSIQSTDYRHHCNECEDFDLCDQCHQKQQDLGQIDSHVPTHDMAHYRPDIPDSDLHPPVDFHPPSEPQSSAVATPKKNVRVILKAKSDRQAANMKSYSLPNVDTTSLSSKLLGFPLSHIPTLLFYQLVTEVASPTSLQTYVKSRHSDFSANTDSLLDSTREHISSFSVSQTSSYLAILISLITRPLFCFNLTYDIAKTSFAGFILMQSLREHIPLLDQTEGDNQHHLPSLDLYLPRSLRLVACTPVLSEDLTVRKSIDENTFSPETLNSKDRLFWRLFDALIICVLSQSLKKSSQRQVVATLTSDPKHSDTPINATVVDHSTNTDTSDQIEPISFDFAEDICISALTKVLLCEQTMDWIVVVLRSILTKLVTDPSLSSAFPDSIQSTQSFEGQALRTTSVLRSPLTPPLTTSRMIVGGLFLPNDVPNVSFETLFLTSQNSLSFIWAGSIIHFISCTQSASRIQYLAKTSLSISEPSSLAATLIPSVFTYPKQRWNTVPLVELLSWALFLKDIESSSSSSSSPAFPPRINIHLLVKRTFSGLSYHSKGMSYALRDEGLFAIRMMQIGHIIGDLGFDSSAFTKTSSSGRRDTQKDSLPISLYLSNPLHAVTKVKPNVLRTMTALFSNKAQQTPQTPTQTTPSSSTTIQTLLHLLTFDLPAVLIIPILTLLTTLLDPSPVLSKSKSKEPAKKHRADKDSQNSSPKPPVLLFVYVLLSHPNLISMILPSLLLAEKSGEIRTSASGLMTAIWNALSFDPIDVAMKSIFSLIQSTTLESYSIILPSAINIHPLSNDAQTKQPMLVGITSQFPSLRSQMLAMLLPHVWHSGKHGKHTTALFALLSGMIEHTFHHFRGSWNGSTDPQVTKHKLIIKRVIEIIAVLIVTHLNTITNHQNANIYNDLRRYLNVSEEQLFYLDGEPCSICSAKTGMNTDSSPILMSQDSIVEEKKYTSQSILYKLKHPIALKSILFRISDGKSLSATQGFTKRQVMTQFVTGVNLYVLNKSASSTTILDPKSLNLPSLRSSMAKWRLVGSMNIPSDGSSDTLTYTFPFPISTAALMIELVDGPQLSPTAPRNGRIALQEKLVCPQCQNIVTDLEHGVCSRCQDNAYQCKSCRHINYEKPYSLLCPECGHCRFIKYEATFLARDLPTSMPEKIDTDAERAYVASEIERMNKRASHLLHSLDSTRRSITKELSFVNDGSIEMSFITRTTTQTNPISNALVLPKENQFRDDHVPVHTQDGGISLPQDSILYHLANSTSSKPNTKTSSSSPKPTTSDTGRVNPAINKLVQKYFGDAQSASLELASITTSLRIARTALQAYYSQLSQLTDGGVQDSTKPKGTTGLDLIPEKVENSSHHSPFSPTSFPRDEESYLLSNLFFSSKTQQDAAFIENLTEPTISKCYGCASSFVYSGLTLIMRFVDIGHLASEFMSHELSMRFHPSTPSLLQSILEMGLSSRSSASLRHLSCATLCALAHQSEQATNAILTFIQQKVDFVLENTPNETTHQTIIAQINVAQTLSAEMQFLEQWCVSASAASSHDPFWHVRMGVVFSILMKVMRINPSSAPLLTYAVLPCIRILVSSISLGKQPSKFSPNETSEPCPVPFKMFEESIDSTDQSKPTPFNLWISALNQKKENPHTFVPDVYSATVMACARKWITFHQQAKLNQLRNYSDLSLENEFHPHSWLTLLLTSSSLAVTLQSLNLLKELSNSNDYRLFASLDYLFSILPLLSPGIVDPSCSNDSESDDQSTGLEQHPVVVYLLGLLKENTTCCLYLSARGIYRYLIYIIRAGFSQALESEGLETQQTQSQPSNLNSFILQKKTKSVTRLSNATTDGVDPLYQTHLHRLFSSPSGMILAATQLLLAIVMIPPQGKEKAAVIKPDPVSVLSMKRLGCDSFAVGVLLDIVFMSHALLLAKTVETDASGALIDSLLERVLSSGALQKTDDQSQPRESEEPQDPSMSQDSSMSQEGRNLLVTSCFRALRTTLPSRSSSGRSQSQTRLPLSVFSRLCSLLCPIKQTPEVFITLKKAHTQEEFIPGQLPRQPISSKTLEGQTFKDIKLRICQECALSEDLVQDDNSIELLVADKIIALDMDIAAIYDHVFRRTIQNRQGPNSYKVPMVVTFRLQGFDGLATEELISEIPQDDDGDQVVDDESVDPASSLLLKLDAVSLPSSGQLSKKASQDKELVVFYDKNGNETLFGHYIHHMMPSIPEPTPSPQSDPLNIVRKEADLAVTQATTTVRFATSPATQLAQQSPTASPTFSVSSEKDGLDGTAIIFIFLSSILNFDIQSELAGYLLRLLRYGCRLRCVKRRILELSSSFGTIRSSGLETPSGRIDPIGILVSLLRVAMNSDKQVDVDAAEQIIIILGTLVSEQESLSISSIEHNRDSHRLKESPPTDLLLPPSHQSPVLFTPHLIASSTLNYSSSIQSATLGSHSSHISAILSRLSSPTVKKNQKLVSSIMSILPFLTFGEDKAMDLLVSYFEPNLDFEALDKLPLEDKKEDPTSENAIQRSKLTFNLSCFALLCGSMGIDSVGQKIKDLVTQRGITKKCVDYIARVVNDSAQAHPTTFCEESIHVPSFPYALSIVEGLCRGGYTPVLEMILNATMTQEALLVSIGKMTTVTSIDRVGAAAEGIMRAINDCPDTAVSEKGQNIIEEEKKKKKEKAQKLREKMLKEMGFGVKQNGTVVSSTATEISQKLMESESKGGKNKFADYEEEDERMCCLICREGFKYRKNEALLVYVNGTKSPMGTSMFIQSASNQSDGIQLSTQFALVHRNCHKNAAKADSSERKMRNEWDGAALRNGGMKCNAMFPLVSDGISDSDYRSLVEAFFERMCDSSAGLNKRIPKWRVLIECARQSVERIVSLWCSPTSFGSAHQDIGGSKESQILLVPHLLGMAHWILSKGTSLSWSGIEARETVGRDLESFVNQTDSVFLANMLASRSSSSAINTPIFYALLGLLFFDSNEWKQLRPLFFRRHLMHSILRRKTHSKPTFASLQPSLLLFVVVELFGTKLRPTAVNPPAQSSSTSFITTSSNQLPSLFNVPSLTANPLPAPFSVTASSSSPYASSIFTSLRFENAELYLSLSAAIETTIKEEYLPITTFSEFFDVLEVLDLFYSFEIDPSFVSESTDACERFIEWIGSAKRQS</sequence>
<keyword evidence="3" id="KW-0862">Zinc</keyword>
<feature type="compositionally biased region" description="Polar residues" evidence="6">
    <location>
        <begin position="2067"/>
        <end position="2079"/>
    </location>
</feature>
<feature type="compositionally biased region" description="Low complexity" evidence="6">
    <location>
        <begin position="2760"/>
        <end position="2771"/>
    </location>
</feature>
<comment type="caution">
    <text evidence="8">The sequence shown here is derived from an EMBL/GenBank/DDBJ whole genome shotgun (WGS) entry which is preliminary data.</text>
</comment>
<gene>
    <name evidence="8" type="ORF">BLNAU_4626</name>
</gene>
<feature type="region of interest" description="Disordered" evidence="6">
    <location>
        <begin position="891"/>
        <end position="965"/>
    </location>
</feature>
<keyword evidence="2 4" id="KW-0863">Zinc-finger</keyword>
<proteinExistence type="inferred from homology"/>
<organism evidence="8 9">
    <name type="scientific">Blattamonas nauphoetae</name>
    <dbReference type="NCBI Taxonomy" id="2049346"/>
    <lineage>
        <taxon>Eukaryota</taxon>
        <taxon>Metamonada</taxon>
        <taxon>Preaxostyla</taxon>
        <taxon>Oxymonadida</taxon>
        <taxon>Blattamonas</taxon>
    </lineage>
</organism>
<dbReference type="PANTHER" id="PTHR21725">
    <property type="entry name" value="E3 UBIQUITIN-PROTEIN LIGASE UBR4"/>
    <property type="match status" value="1"/>
</dbReference>
<reference evidence="8 9" key="1">
    <citation type="journal article" date="2022" name="bioRxiv">
        <title>Genomics of Preaxostyla Flagellates Illuminates Evolutionary Transitions and the Path Towards Mitochondrial Loss.</title>
        <authorList>
            <person name="Novak L.V.F."/>
            <person name="Treitli S.C."/>
            <person name="Pyrih J."/>
            <person name="Halakuc P."/>
            <person name="Pipaliya S.V."/>
            <person name="Vacek V."/>
            <person name="Brzon O."/>
            <person name="Soukal P."/>
            <person name="Eme L."/>
            <person name="Dacks J.B."/>
            <person name="Karnkowska A."/>
            <person name="Elias M."/>
            <person name="Hampl V."/>
        </authorList>
    </citation>
    <scope>NUCLEOTIDE SEQUENCE [LARGE SCALE GENOMIC DNA]</scope>
    <source>
        <strain evidence="8">NAU3</strain>
        <tissue evidence="8">Gut</tissue>
    </source>
</reference>
<dbReference type="InterPro" id="IPR043145">
    <property type="entry name" value="Znf_ZZ_sf"/>
</dbReference>
<dbReference type="InterPro" id="IPR045189">
    <property type="entry name" value="UBR4-like"/>
</dbReference>
<feature type="compositionally biased region" description="Polar residues" evidence="6">
    <location>
        <begin position="928"/>
        <end position="938"/>
    </location>
</feature>
<comment type="similarity">
    <text evidence="5">Belongs to the UBR4 family.</text>
</comment>
<evidence type="ECO:0000256" key="3">
    <source>
        <dbReference type="ARBA" id="ARBA00022833"/>
    </source>
</evidence>
<protein>
    <submittedName>
        <fullName evidence="8">Auxin transport protein BIG</fullName>
    </submittedName>
</protein>
<dbReference type="InterPro" id="IPR025704">
    <property type="entry name" value="E3_Ub_ligase_UBR4_C"/>
</dbReference>
<feature type="region of interest" description="Disordered" evidence="6">
    <location>
        <begin position="4896"/>
        <end position="4921"/>
    </location>
</feature>
<feature type="region of interest" description="Disordered" evidence="6">
    <location>
        <begin position="4322"/>
        <end position="4345"/>
    </location>
</feature>
<feature type="compositionally biased region" description="Acidic residues" evidence="6">
    <location>
        <begin position="3601"/>
        <end position="3611"/>
    </location>
</feature>
<evidence type="ECO:0000256" key="2">
    <source>
        <dbReference type="ARBA" id="ARBA00022771"/>
    </source>
</evidence>
<feature type="compositionally biased region" description="Basic and acidic residues" evidence="6">
    <location>
        <begin position="3694"/>
        <end position="3704"/>
    </location>
</feature>
<evidence type="ECO:0000259" key="7">
    <source>
        <dbReference type="PROSITE" id="PS50135"/>
    </source>
</evidence>
<dbReference type="CDD" id="cd02249">
    <property type="entry name" value="ZZ"/>
    <property type="match status" value="1"/>
</dbReference>
<feature type="compositionally biased region" description="Low complexity" evidence="6">
    <location>
        <begin position="5596"/>
        <end position="5606"/>
    </location>
</feature>
<evidence type="ECO:0000256" key="6">
    <source>
        <dbReference type="SAM" id="MobiDB-lite"/>
    </source>
</evidence>
<feature type="compositionally biased region" description="Polar residues" evidence="6">
    <location>
        <begin position="908"/>
        <end position="921"/>
    </location>
</feature>
<feature type="compositionally biased region" description="Low complexity" evidence="6">
    <location>
        <begin position="4896"/>
        <end position="4916"/>
    </location>
</feature>
<dbReference type="PANTHER" id="PTHR21725:SF1">
    <property type="entry name" value="E3 UBIQUITIN-PROTEIN LIGASE UBR4"/>
    <property type="match status" value="1"/>
</dbReference>
<dbReference type="SUPFAM" id="SSF57850">
    <property type="entry name" value="RING/U-box"/>
    <property type="match status" value="1"/>
</dbReference>
<dbReference type="PROSITE" id="PS52043">
    <property type="entry name" value="UBR4_E3"/>
    <property type="match status" value="1"/>
</dbReference>
<dbReference type="Gene3D" id="3.30.60.90">
    <property type="match status" value="1"/>
</dbReference>
<dbReference type="PROSITE" id="PS50135">
    <property type="entry name" value="ZF_ZZ_2"/>
    <property type="match status" value="1"/>
</dbReference>
<evidence type="ECO:0000256" key="4">
    <source>
        <dbReference type="PROSITE-ProRule" id="PRU00228"/>
    </source>
</evidence>
<feature type="region of interest" description="Disordered" evidence="6">
    <location>
        <begin position="2065"/>
        <end position="2105"/>
    </location>
</feature>
<feature type="region of interest" description="Disordered" evidence="6">
    <location>
        <begin position="2247"/>
        <end position="2304"/>
    </location>
</feature>
<keyword evidence="9" id="KW-1185">Reference proteome</keyword>
<dbReference type="EMBL" id="JARBJD010000023">
    <property type="protein sequence ID" value="KAK2960409.1"/>
    <property type="molecule type" value="Genomic_DNA"/>
</dbReference>
<feature type="region of interest" description="Disordered" evidence="6">
    <location>
        <begin position="5577"/>
        <end position="5606"/>
    </location>
</feature>
<feature type="compositionally biased region" description="Low complexity" evidence="6">
    <location>
        <begin position="893"/>
        <end position="907"/>
    </location>
</feature>
<feature type="region of interest" description="Disordered" evidence="6">
    <location>
        <begin position="3694"/>
        <end position="3719"/>
    </location>
</feature>
<feature type="region of interest" description="Disordered" evidence="6">
    <location>
        <begin position="1067"/>
        <end position="1105"/>
    </location>
</feature>
<keyword evidence="1" id="KW-0479">Metal-binding</keyword>
<feature type="domain" description="ZZ-type" evidence="7">
    <location>
        <begin position="3636"/>
        <end position="3696"/>
    </location>
</feature>
<feature type="compositionally biased region" description="Polar residues" evidence="6">
    <location>
        <begin position="1162"/>
        <end position="1174"/>
    </location>
</feature>
<feature type="compositionally biased region" description="Acidic residues" evidence="6">
    <location>
        <begin position="1069"/>
        <end position="1089"/>
    </location>
</feature>
<feature type="region of interest" description="Disordered" evidence="6">
    <location>
        <begin position="2745"/>
        <end position="2771"/>
    </location>
</feature>
<feature type="region of interest" description="Disordered" evidence="6">
    <location>
        <begin position="3571"/>
        <end position="3624"/>
    </location>
</feature>
<feature type="compositionally biased region" description="Basic and acidic residues" evidence="6">
    <location>
        <begin position="4327"/>
        <end position="4341"/>
    </location>
</feature>
<evidence type="ECO:0000256" key="5">
    <source>
        <dbReference type="PROSITE-ProRule" id="PRU01388"/>
    </source>
</evidence>
<feature type="region of interest" description="UBR4 E3 catalytic module" evidence="5">
    <location>
        <begin position="6217"/>
        <end position="6783"/>
    </location>
</feature>